<protein>
    <submittedName>
        <fullName evidence="3">Phosphoglycerate mutase-like protein 1 isoform X1</fullName>
    </submittedName>
</protein>
<dbReference type="AlphaFoldDB" id="A0A6J1ADL2"/>
<dbReference type="RefSeq" id="XP_021285277.1">
    <property type="nucleotide sequence ID" value="XM_021429602.1"/>
</dbReference>
<dbReference type="InterPro" id="IPR029033">
    <property type="entry name" value="His_PPase_superfam"/>
</dbReference>
<dbReference type="Proteomes" id="UP000504621">
    <property type="component" value="Unplaced"/>
</dbReference>
<dbReference type="GeneID" id="110417324"/>
<dbReference type="GO" id="GO:0016791">
    <property type="term" value="F:phosphatase activity"/>
    <property type="evidence" value="ECO:0007669"/>
    <property type="project" value="TreeGrafter"/>
</dbReference>
<dbReference type="InterPro" id="IPR013078">
    <property type="entry name" value="His_Pase_superF_clade-1"/>
</dbReference>
<dbReference type="CDD" id="cd07067">
    <property type="entry name" value="HP_PGM_like"/>
    <property type="match status" value="1"/>
</dbReference>
<organism evidence="2 3">
    <name type="scientific">Herrania umbratica</name>
    <dbReference type="NCBI Taxonomy" id="108875"/>
    <lineage>
        <taxon>Eukaryota</taxon>
        <taxon>Viridiplantae</taxon>
        <taxon>Streptophyta</taxon>
        <taxon>Embryophyta</taxon>
        <taxon>Tracheophyta</taxon>
        <taxon>Spermatophyta</taxon>
        <taxon>Magnoliopsida</taxon>
        <taxon>eudicotyledons</taxon>
        <taxon>Gunneridae</taxon>
        <taxon>Pentapetalae</taxon>
        <taxon>rosids</taxon>
        <taxon>malvids</taxon>
        <taxon>Malvales</taxon>
        <taxon>Malvaceae</taxon>
        <taxon>Byttnerioideae</taxon>
        <taxon>Herrania</taxon>
    </lineage>
</organism>
<dbReference type="GO" id="GO:0005737">
    <property type="term" value="C:cytoplasm"/>
    <property type="evidence" value="ECO:0007669"/>
    <property type="project" value="TreeGrafter"/>
</dbReference>
<name>A0A6J1ADL2_9ROSI</name>
<evidence type="ECO:0000313" key="3">
    <source>
        <dbReference type="RefSeq" id="XP_021285277.1"/>
    </source>
</evidence>
<dbReference type="InterPro" id="IPR050275">
    <property type="entry name" value="PGM_Phosphatase"/>
</dbReference>
<gene>
    <name evidence="3" type="primary">LOC110417324</name>
</gene>
<evidence type="ECO:0000313" key="2">
    <source>
        <dbReference type="Proteomes" id="UP000504621"/>
    </source>
</evidence>
<dbReference type="Gene3D" id="3.40.50.1240">
    <property type="entry name" value="Phosphoglycerate mutase-like"/>
    <property type="match status" value="1"/>
</dbReference>
<accession>A0A6J1ADL2</accession>
<dbReference type="SMART" id="SM00855">
    <property type="entry name" value="PGAM"/>
    <property type="match status" value="1"/>
</dbReference>
<sequence>MPCVNLRFDYCQLISSEKSKEMDKIAAAPSPYPFVSHKVLHLVRHAQGVHNLESEKSRDPLTSFEYVDAELSSQGWQQVCDQRRYVCASGLLERIEVVITSPMSRTLQTAVGIFRGEGQPVDRFDATPFEEENVKNAETSTFNRLPIISYELCRERMGKNECDKRRSISLYRSRFPDVDFSLIESEDDVLWTGEKESHEAVVARGMKFIKWLWGRKEKEIAVVSHGVFLQQAMTELIKSNKCYPLMKGDPLSRFKNCEIRSVALFYESVKGLGSDSLPTTTHCGRIPYGLELPRDSAKENISVEEVSN</sequence>
<dbReference type="PANTHER" id="PTHR48100">
    <property type="entry name" value="BROAD-SPECIFICITY PHOSPHATASE YOR283W-RELATED"/>
    <property type="match status" value="1"/>
</dbReference>
<proteinExistence type="inferred from homology"/>
<dbReference type="SUPFAM" id="SSF53254">
    <property type="entry name" value="Phosphoglycerate mutase-like"/>
    <property type="match status" value="1"/>
</dbReference>
<evidence type="ECO:0000256" key="1">
    <source>
        <dbReference type="ARBA" id="ARBA00038362"/>
    </source>
</evidence>
<keyword evidence="2" id="KW-1185">Reference proteome</keyword>
<comment type="similarity">
    <text evidence="1">Belongs to the phosphoglycerate mutase family.</text>
</comment>
<reference evidence="3" key="1">
    <citation type="submission" date="2025-08" db="UniProtKB">
        <authorList>
            <consortium name="RefSeq"/>
        </authorList>
    </citation>
    <scope>IDENTIFICATION</scope>
    <source>
        <tissue evidence="3">Leaf</tissue>
    </source>
</reference>
<dbReference type="OrthoDB" id="496981at2759"/>
<dbReference type="PANTHER" id="PTHR48100:SF13">
    <property type="entry name" value="PHOSPHOGLYCERATE MUTASE-LIKE PROTEIN 1 ISOFORM X1"/>
    <property type="match status" value="1"/>
</dbReference>